<dbReference type="Proteomes" id="UP000184330">
    <property type="component" value="Unassembled WGS sequence"/>
</dbReference>
<dbReference type="AlphaFoldDB" id="A0A1L7WQX2"/>
<feature type="compositionally biased region" description="Low complexity" evidence="1">
    <location>
        <begin position="693"/>
        <end position="709"/>
    </location>
</feature>
<feature type="compositionally biased region" description="Basic and acidic residues" evidence="1">
    <location>
        <begin position="754"/>
        <end position="765"/>
    </location>
</feature>
<evidence type="ECO:0000256" key="1">
    <source>
        <dbReference type="SAM" id="MobiDB-lite"/>
    </source>
</evidence>
<protein>
    <submittedName>
        <fullName evidence="2">Uncharacterized protein</fullName>
    </submittedName>
</protein>
<evidence type="ECO:0000313" key="2">
    <source>
        <dbReference type="EMBL" id="CZR55163.1"/>
    </source>
</evidence>
<feature type="region of interest" description="Disordered" evidence="1">
    <location>
        <begin position="894"/>
        <end position="928"/>
    </location>
</feature>
<keyword evidence="3" id="KW-1185">Reference proteome</keyword>
<organism evidence="2 3">
    <name type="scientific">Phialocephala subalpina</name>
    <dbReference type="NCBI Taxonomy" id="576137"/>
    <lineage>
        <taxon>Eukaryota</taxon>
        <taxon>Fungi</taxon>
        <taxon>Dikarya</taxon>
        <taxon>Ascomycota</taxon>
        <taxon>Pezizomycotina</taxon>
        <taxon>Leotiomycetes</taxon>
        <taxon>Helotiales</taxon>
        <taxon>Mollisiaceae</taxon>
        <taxon>Phialocephala</taxon>
        <taxon>Phialocephala fortinii species complex</taxon>
    </lineage>
</organism>
<dbReference type="EMBL" id="FJOG01000006">
    <property type="protein sequence ID" value="CZR55163.1"/>
    <property type="molecule type" value="Genomic_DNA"/>
</dbReference>
<proteinExistence type="predicted"/>
<reference evidence="2 3" key="1">
    <citation type="submission" date="2016-03" db="EMBL/GenBank/DDBJ databases">
        <authorList>
            <person name="Ploux O."/>
        </authorList>
    </citation>
    <scope>NUCLEOTIDE SEQUENCE [LARGE SCALE GENOMIC DNA]</scope>
    <source>
        <strain evidence="2 3">UAMH 11012</strain>
    </source>
</reference>
<gene>
    <name evidence="2" type="ORF">PAC_05049</name>
</gene>
<name>A0A1L7WQX2_9HELO</name>
<feature type="compositionally biased region" description="Polar residues" evidence="1">
    <location>
        <begin position="896"/>
        <end position="912"/>
    </location>
</feature>
<feature type="region of interest" description="Disordered" evidence="1">
    <location>
        <begin position="742"/>
        <end position="806"/>
    </location>
</feature>
<sequence>METESIAASSSQSEDIIQTPSVDGRNDFSLIKSAPPHVYSSPRYDKNTHPWPERPEIQNFTGCDSIKDAPHLVIPEIFVSLEHTPSVDGRNDFSLIKSAPPHVYSSPRYDKNTHPWPERPEIQNFTGCDTRKASQLSTASILFPECVVKLEDLIWTRERLLEVQPDSAKQMLQSAILWIDDKHPVLRSFQCLSALPGQTHILDGENIDILLTHLAHGRWTWVTTFKAFPRTKFQVYGKGTTPLHSARKTLVINTKLTAYLHDVRMCFYSFSPKDALQTFCDGKIQYGKDFNGLSTRLPESVLKSILSQPNNSKGIHRFRETLPLAIKMYQEIRSKDPAELQKLLTSYSEPDVRSITQRLLRGPKGPRRHTDSELKRMAKRRLSMSPEPTCACGFDGANECIGEMEDRKTAEYKKVEEENEKRICTAKFLAHLKEIASHDPGCRPSSWEELIHGYSVDQQKGKEREVPCRRCSENGNMRRKSEEEQLMQDEMILWDRDYQNESRLKNCRCCDDDGKCPPECLQSLGTCLENNYLVERMGNIQGEHETGDVIMEDNCSDCRLRRVSRLIIPTQFEDDPRQPELHKNDKYRSDPNIRPVFKRIGIIYKDDESQSPRTALNDRSHLNLRTQSIYKQEEALYNRGESPPHIVNADNGCLIDKNTQLIPKSAEASNSERSPGAIQPIESDLPLEKRATESTTSTSTNTSDTTSDSVIGGDAIEHPTTGTFQLEGPQIYSTNDSLLNVLGSDLQPTDPEYDISHPPRYKTEPEDSETVPPISNNESGEDNVDEEHNIEDHDENAEASSSSENSWNLYYHDPHASFSSRRQRPEHDEILCRNAEVAAAVNRLGSSPRPSPLQSRMSFVGDQFYANEDGYDADTEPVELDVASVVAIRPVRPRTIGSQDSGYASLTANISLPENDDDGLEDLELRDK</sequence>
<feature type="compositionally biased region" description="Polar residues" evidence="1">
    <location>
        <begin position="1"/>
        <end position="21"/>
    </location>
</feature>
<feature type="region of interest" description="Disordered" evidence="1">
    <location>
        <begin position="1"/>
        <end position="32"/>
    </location>
</feature>
<accession>A0A1L7WQX2</accession>
<feature type="region of interest" description="Disordered" evidence="1">
    <location>
        <begin position="665"/>
        <end position="728"/>
    </location>
</feature>
<evidence type="ECO:0000313" key="3">
    <source>
        <dbReference type="Proteomes" id="UP000184330"/>
    </source>
</evidence>